<evidence type="ECO:0000256" key="8">
    <source>
        <dbReference type="ARBA" id="ARBA00023027"/>
    </source>
</evidence>
<dbReference type="Pfam" id="PF00571">
    <property type="entry name" value="CBS"/>
    <property type="match status" value="2"/>
</dbReference>
<proteinExistence type="inferred from homology"/>
<evidence type="ECO:0000313" key="13">
    <source>
        <dbReference type="EMBL" id="PIQ71410.1"/>
    </source>
</evidence>
<dbReference type="InterPro" id="IPR001093">
    <property type="entry name" value="IMP_DH_GMPRt"/>
</dbReference>
<dbReference type="InterPro" id="IPR013785">
    <property type="entry name" value="Aldolase_TIM"/>
</dbReference>
<comment type="catalytic activity">
    <reaction evidence="10">
        <text>IMP + NAD(+) + H2O = XMP + NADH + H(+)</text>
        <dbReference type="Rhea" id="RHEA:11708"/>
        <dbReference type="ChEBI" id="CHEBI:15377"/>
        <dbReference type="ChEBI" id="CHEBI:15378"/>
        <dbReference type="ChEBI" id="CHEBI:57464"/>
        <dbReference type="ChEBI" id="CHEBI:57540"/>
        <dbReference type="ChEBI" id="CHEBI:57945"/>
        <dbReference type="ChEBI" id="CHEBI:58053"/>
        <dbReference type="EC" id="1.1.1.205"/>
    </reaction>
</comment>
<dbReference type="Pfam" id="PF00478">
    <property type="entry name" value="IMPDH"/>
    <property type="match status" value="1"/>
</dbReference>
<organism evidence="13 14">
    <name type="scientific">Candidatus Roizmanbacteria bacterium CG11_big_fil_rev_8_21_14_0_20_37_16</name>
    <dbReference type="NCBI Taxonomy" id="1974857"/>
    <lineage>
        <taxon>Bacteria</taxon>
        <taxon>Candidatus Roizmaniibacteriota</taxon>
    </lineage>
</organism>
<gene>
    <name evidence="13" type="ORF">COV87_03625</name>
</gene>
<dbReference type="InterPro" id="IPR005990">
    <property type="entry name" value="IMP_DH"/>
</dbReference>
<dbReference type="FunFam" id="3.20.20.70:FF:000424">
    <property type="entry name" value="Inosine-5'-monophosphate dehydrogenase 2"/>
    <property type="match status" value="1"/>
</dbReference>
<dbReference type="SMART" id="SM00116">
    <property type="entry name" value="CBS"/>
    <property type="match status" value="2"/>
</dbReference>
<feature type="non-terminal residue" evidence="13">
    <location>
        <position position="1"/>
    </location>
</feature>
<feature type="non-terminal residue" evidence="13">
    <location>
        <position position="361"/>
    </location>
</feature>
<dbReference type="PROSITE" id="PS51371">
    <property type="entry name" value="CBS"/>
    <property type="match status" value="2"/>
</dbReference>
<sequence>ITPTEVDLKTRLSKRINLNIPLVSAPMDTVTESRLAIALALEGGLGFIHKNLSPQAQAEEVAKVKRFRNGFIDNPITLRPDSKIKEVVKIRQAKGIKNIPITNGQGKLLGLITKFDYFWPEDEKLPVKKLMRGLKEVITAPVGTSLAKAHQIIKQKKIAALLIVDKKGFLKSIVTRSDLEKNLQFPLASKDASQRLRVGGAVSIGNDAWQRARLMAEKGVDVLVIDTAHGHSKNVIDTLKKLKADQTLKDIDIIAGNVATAAGVKELIEAGADAVKIGMGPGSICTTRVISGVGVPQITAIQNAIQGRGQSNVPLISDGGIKYSGDVVKALAAGADSVMIGKLFAATEESPGEVTYYNGRM</sequence>
<feature type="domain" description="CBS" evidence="12">
    <location>
        <begin position="71"/>
        <end position="127"/>
    </location>
</feature>
<dbReference type="EC" id="1.1.1.205" evidence="13"/>
<dbReference type="PROSITE" id="PS00487">
    <property type="entry name" value="IMP_DH_GMP_RED"/>
    <property type="match status" value="1"/>
</dbReference>
<evidence type="ECO:0000256" key="2">
    <source>
        <dbReference type="ARBA" id="ARBA00005502"/>
    </source>
</evidence>
<evidence type="ECO:0000256" key="6">
    <source>
        <dbReference type="ARBA" id="ARBA00022958"/>
    </source>
</evidence>
<comment type="caution">
    <text evidence="13">The sequence shown here is derived from an EMBL/GenBank/DDBJ whole genome shotgun (WGS) entry which is preliminary data.</text>
</comment>
<keyword evidence="7 13" id="KW-0560">Oxidoreductase</keyword>
<dbReference type="InterPro" id="IPR000644">
    <property type="entry name" value="CBS_dom"/>
</dbReference>
<evidence type="ECO:0000256" key="3">
    <source>
        <dbReference type="ARBA" id="ARBA00022723"/>
    </source>
</evidence>
<keyword evidence="5" id="KW-0658">Purine biosynthesis</keyword>
<dbReference type="SMART" id="SM01240">
    <property type="entry name" value="IMPDH"/>
    <property type="match status" value="1"/>
</dbReference>
<dbReference type="GO" id="GO:0006183">
    <property type="term" value="P:GTP biosynthetic process"/>
    <property type="evidence" value="ECO:0007669"/>
    <property type="project" value="TreeGrafter"/>
</dbReference>
<evidence type="ECO:0000256" key="4">
    <source>
        <dbReference type="ARBA" id="ARBA00022749"/>
    </source>
</evidence>
<dbReference type="PANTHER" id="PTHR11911">
    <property type="entry name" value="INOSINE-5-MONOPHOSPHATE DEHYDROGENASE RELATED"/>
    <property type="match status" value="1"/>
</dbReference>
<dbReference type="InterPro" id="IPR015875">
    <property type="entry name" value="IMP_DH/GMP_Rdtase_CS"/>
</dbReference>
<dbReference type="GO" id="GO:0003938">
    <property type="term" value="F:IMP dehydrogenase activity"/>
    <property type="evidence" value="ECO:0007669"/>
    <property type="project" value="UniProtKB-EC"/>
</dbReference>
<dbReference type="CDD" id="cd04601">
    <property type="entry name" value="CBS_pair_IMPDH"/>
    <property type="match status" value="1"/>
</dbReference>
<reference evidence="13 14" key="1">
    <citation type="submission" date="2017-09" db="EMBL/GenBank/DDBJ databases">
        <title>Depth-based differentiation of microbial function through sediment-hosted aquifers and enrichment of novel symbionts in the deep terrestrial subsurface.</title>
        <authorList>
            <person name="Probst A.J."/>
            <person name="Ladd B."/>
            <person name="Jarett J.K."/>
            <person name="Geller-Mcgrath D.E."/>
            <person name="Sieber C.M."/>
            <person name="Emerson J.B."/>
            <person name="Anantharaman K."/>
            <person name="Thomas B.C."/>
            <person name="Malmstrom R."/>
            <person name="Stieglmeier M."/>
            <person name="Klingl A."/>
            <person name="Woyke T."/>
            <person name="Ryan C.M."/>
            <person name="Banfield J.F."/>
        </authorList>
    </citation>
    <scope>NUCLEOTIDE SEQUENCE [LARGE SCALE GENOMIC DNA]</scope>
    <source>
        <strain evidence="13">CG11_big_fil_rev_8_21_14_0_20_37_16</strain>
    </source>
</reference>
<keyword evidence="4" id="KW-0332">GMP biosynthesis</keyword>
<evidence type="ECO:0000259" key="12">
    <source>
        <dbReference type="PROSITE" id="PS51371"/>
    </source>
</evidence>
<keyword evidence="8" id="KW-0520">NAD</keyword>
<dbReference type="AlphaFoldDB" id="A0A2H0KJH1"/>
<dbReference type="SUPFAM" id="SSF51412">
    <property type="entry name" value="Inosine monophosphate dehydrogenase (IMPDH)"/>
    <property type="match status" value="1"/>
</dbReference>
<name>A0A2H0KJH1_9BACT</name>
<dbReference type="Proteomes" id="UP000229497">
    <property type="component" value="Unassembled WGS sequence"/>
</dbReference>
<evidence type="ECO:0000256" key="5">
    <source>
        <dbReference type="ARBA" id="ARBA00022755"/>
    </source>
</evidence>
<dbReference type="EMBL" id="PCVK01000102">
    <property type="protein sequence ID" value="PIQ71410.1"/>
    <property type="molecule type" value="Genomic_DNA"/>
</dbReference>
<keyword evidence="9 11" id="KW-0129">CBS domain</keyword>
<comment type="cofactor">
    <cofactor evidence="1">
        <name>K(+)</name>
        <dbReference type="ChEBI" id="CHEBI:29103"/>
    </cofactor>
</comment>
<evidence type="ECO:0000256" key="11">
    <source>
        <dbReference type="PROSITE-ProRule" id="PRU00703"/>
    </source>
</evidence>
<dbReference type="Gene3D" id="3.20.20.70">
    <property type="entry name" value="Aldolase class I"/>
    <property type="match status" value="1"/>
</dbReference>
<evidence type="ECO:0000256" key="9">
    <source>
        <dbReference type="ARBA" id="ARBA00023122"/>
    </source>
</evidence>
<evidence type="ECO:0000256" key="10">
    <source>
        <dbReference type="ARBA" id="ARBA00048028"/>
    </source>
</evidence>
<comment type="similarity">
    <text evidence="2">Belongs to the IMPDH/GMPR family.</text>
</comment>
<dbReference type="GO" id="GO:0006177">
    <property type="term" value="P:GMP biosynthetic process"/>
    <property type="evidence" value="ECO:0007669"/>
    <property type="project" value="UniProtKB-KW"/>
</dbReference>
<keyword evidence="3" id="KW-0479">Metal-binding</keyword>
<dbReference type="SUPFAM" id="SSF54631">
    <property type="entry name" value="CBS-domain pair"/>
    <property type="match status" value="1"/>
</dbReference>
<dbReference type="PANTHER" id="PTHR11911:SF111">
    <property type="entry name" value="INOSINE-5'-MONOPHOSPHATE DEHYDROGENASE"/>
    <property type="match status" value="1"/>
</dbReference>
<dbReference type="GO" id="GO:0046872">
    <property type="term" value="F:metal ion binding"/>
    <property type="evidence" value="ECO:0007669"/>
    <property type="project" value="UniProtKB-KW"/>
</dbReference>
<dbReference type="CDD" id="cd00381">
    <property type="entry name" value="IMPDH"/>
    <property type="match status" value="1"/>
</dbReference>
<evidence type="ECO:0000313" key="14">
    <source>
        <dbReference type="Proteomes" id="UP000229497"/>
    </source>
</evidence>
<accession>A0A2H0KJH1</accession>
<keyword evidence="6" id="KW-0630">Potassium</keyword>
<feature type="domain" description="CBS" evidence="12">
    <location>
        <begin position="131"/>
        <end position="189"/>
    </location>
</feature>
<evidence type="ECO:0000256" key="7">
    <source>
        <dbReference type="ARBA" id="ARBA00023002"/>
    </source>
</evidence>
<dbReference type="InterPro" id="IPR046342">
    <property type="entry name" value="CBS_dom_sf"/>
</dbReference>
<evidence type="ECO:0000256" key="1">
    <source>
        <dbReference type="ARBA" id="ARBA00001958"/>
    </source>
</evidence>
<protein>
    <submittedName>
        <fullName evidence="13">IMP dehydrogenase</fullName>
        <ecNumber evidence="13">1.1.1.205</ecNumber>
    </submittedName>
</protein>